<feature type="domain" description="Core Histone H2A/H2B/H3" evidence="2">
    <location>
        <begin position="21"/>
        <end position="98"/>
    </location>
</feature>
<dbReference type="SUPFAM" id="SSF47113">
    <property type="entry name" value="Histone-fold"/>
    <property type="match status" value="1"/>
</dbReference>
<keyword evidence="3" id="KW-1185">Reference proteome</keyword>
<gene>
    <name evidence="4" type="primary">LOC101341643</name>
</gene>
<dbReference type="RefSeq" id="XP_004374562.1">
    <property type="nucleotide sequence ID" value="XM_004374505.2"/>
</dbReference>
<evidence type="ECO:0000313" key="4">
    <source>
        <dbReference type="RefSeq" id="XP_004374562.1"/>
    </source>
</evidence>
<dbReference type="PRINTS" id="PR00621">
    <property type="entry name" value="HISTONEH2B"/>
</dbReference>
<comment type="similarity">
    <text evidence="1">Belongs to the histone H2B family.</text>
</comment>
<dbReference type="GO" id="GO:0005634">
    <property type="term" value="C:nucleus"/>
    <property type="evidence" value="ECO:0007669"/>
    <property type="project" value="UniProtKB-ARBA"/>
</dbReference>
<evidence type="ECO:0000259" key="2">
    <source>
        <dbReference type="Pfam" id="PF00125"/>
    </source>
</evidence>
<organism evidence="3 4">
    <name type="scientific">Trichechus manatus latirostris</name>
    <name type="common">Florida manatee</name>
    <dbReference type="NCBI Taxonomy" id="127582"/>
    <lineage>
        <taxon>Eukaryota</taxon>
        <taxon>Metazoa</taxon>
        <taxon>Chordata</taxon>
        <taxon>Craniata</taxon>
        <taxon>Vertebrata</taxon>
        <taxon>Euteleostomi</taxon>
        <taxon>Mammalia</taxon>
        <taxon>Eutheria</taxon>
        <taxon>Afrotheria</taxon>
        <taxon>Sirenia</taxon>
        <taxon>Trichechidae</taxon>
        <taxon>Trichechus</taxon>
    </lineage>
</organism>
<evidence type="ECO:0000256" key="1">
    <source>
        <dbReference type="ARBA" id="ARBA00006846"/>
    </source>
</evidence>
<dbReference type="OrthoDB" id="9448092at2759"/>
<dbReference type="InterPro" id="IPR000558">
    <property type="entry name" value="Histone_H2B"/>
</dbReference>
<protein>
    <submittedName>
        <fullName evidence="4">Histone H2B subacrosomal variant-like</fullName>
    </submittedName>
</protein>
<name>A0A2Y9DI17_TRIMA</name>
<dbReference type="SMART" id="SM00427">
    <property type="entry name" value="H2B"/>
    <property type="match status" value="1"/>
</dbReference>
<dbReference type="GO" id="GO:0000786">
    <property type="term" value="C:nucleosome"/>
    <property type="evidence" value="ECO:0007669"/>
    <property type="project" value="InterPro"/>
</dbReference>
<dbReference type="CDD" id="cd22910">
    <property type="entry name" value="HFD_H2B"/>
    <property type="match status" value="1"/>
</dbReference>
<dbReference type="KEGG" id="tmu:101341643"/>
<dbReference type="GeneID" id="101341643"/>
<sequence>MAGSIIKKYRYSRGCLSLISRKKLHSSTDFGHRNYSLYVNRVLKEVVPQRGISSRTLDVMNTLINNIFDCIAMEACNLMYFRNRCTLTPEDIQRAVYLRLPGKLAKHAVAFGSEAVNRYVHS</sequence>
<dbReference type="InterPro" id="IPR009072">
    <property type="entry name" value="Histone-fold"/>
</dbReference>
<proteinExistence type="inferred from homology"/>
<dbReference type="InterPro" id="IPR007125">
    <property type="entry name" value="H2A/H2B/H3"/>
</dbReference>
<accession>A0A2Y9DI17</accession>
<dbReference type="AlphaFoldDB" id="A0A2Y9DI17"/>
<dbReference type="STRING" id="127582.A0A2Y9DI17"/>
<evidence type="ECO:0000313" key="3">
    <source>
        <dbReference type="Proteomes" id="UP000248480"/>
    </source>
</evidence>
<dbReference type="InParanoid" id="A0A2Y9DI17"/>
<dbReference type="FunFam" id="1.10.20.10:FF:000043">
    <property type="entry name" value="Histone H2B"/>
    <property type="match status" value="1"/>
</dbReference>
<reference evidence="4" key="1">
    <citation type="submission" date="2025-08" db="UniProtKB">
        <authorList>
            <consortium name="RefSeq"/>
        </authorList>
    </citation>
    <scope>IDENTIFICATION</scope>
</reference>
<dbReference type="Proteomes" id="UP000248480">
    <property type="component" value="Unplaced"/>
</dbReference>
<dbReference type="GO" id="GO:0003677">
    <property type="term" value="F:DNA binding"/>
    <property type="evidence" value="ECO:0007669"/>
    <property type="project" value="InterPro"/>
</dbReference>
<dbReference type="GO" id="GO:0030527">
    <property type="term" value="F:structural constituent of chromatin"/>
    <property type="evidence" value="ECO:0007669"/>
    <property type="project" value="InterPro"/>
</dbReference>
<dbReference type="Pfam" id="PF00125">
    <property type="entry name" value="Histone"/>
    <property type="match status" value="1"/>
</dbReference>
<dbReference type="Gene3D" id="1.10.20.10">
    <property type="entry name" value="Histone, subunit A"/>
    <property type="match status" value="1"/>
</dbReference>
<dbReference type="PANTHER" id="PTHR23428">
    <property type="entry name" value="HISTONE H2B"/>
    <property type="match status" value="1"/>
</dbReference>
<dbReference type="GO" id="GO:0046982">
    <property type="term" value="F:protein heterodimerization activity"/>
    <property type="evidence" value="ECO:0007669"/>
    <property type="project" value="InterPro"/>
</dbReference>